<gene>
    <name evidence="2" type="ORF">XD40_2092</name>
</gene>
<organism evidence="2 3">
    <name type="scientific">Archaeoglobus fulgidus</name>
    <dbReference type="NCBI Taxonomy" id="2234"/>
    <lineage>
        <taxon>Archaea</taxon>
        <taxon>Methanobacteriati</taxon>
        <taxon>Methanobacteriota</taxon>
        <taxon>Archaeoglobi</taxon>
        <taxon>Archaeoglobales</taxon>
        <taxon>Archaeoglobaceae</taxon>
        <taxon>Archaeoglobus</taxon>
    </lineage>
</organism>
<proteinExistence type="predicted"/>
<dbReference type="Pfam" id="PF23989">
    <property type="entry name" value="PilB3_C"/>
    <property type="match status" value="1"/>
</dbReference>
<dbReference type="Gene3D" id="3.40.50.300">
    <property type="entry name" value="P-loop containing nucleotide triphosphate hydrolases"/>
    <property type="match status" value="1"/>
</dbReference>
<dbReference type="EMBL" id="LGEQ01000055">
    <property type="protein sequence ID" value="KUJ92702.1"/>
    <property type="molecule type" value="Genomic_DNA"/>
</dbReference>
<evidence type="ECO:0000313" key="3">
    <source>
        <dbReference type="Proteomes" id="UP000054307"/>
    </source>
</evidence>
<dbReference type="Proteomes" id="UP000054307">
    <property type="component" value="Unassembled WGS sequence"/>
</dbReference>
<sequence length="62" mass="7558">EEIRRQRGWSVRELNEELERRRRVLEFMLSNGIRMFKDVSAVIHTYQVNPERAMKRLGVEEL</sequence>
<reference evidence="3" key="1">
    <citation type="journal article" date="2015" name="MBio">
        <title>Genome-Resolved Metagenomic Analysis Reveals Roles for Candidate Phyla and Other Microbial Community Members in Biogeochemical Transformations in Oil Reservoirs.</title>
        <authorList>
            <person name="Hu P."/>
            <person name="Tom L."/>
            <person name="Singh A."/>
            <person name="Thomas B.C."/>
            <person name="Baker B.J."/>
            <person name="Piceno Y.M."/>
            <person name="Andersen G.L."/>
            <person name="Banfield J.F."/>
        </authorList>
    </citation>
    <scope>NUCLEOTIDE SEQUENCE [LARGE SCALE GENOMIC DNA]</scope>
</reference>
<feature type="domain" description="PilB3-like C-terminal" evidence="1">
    <location>
        <begin position="2"/>
        <end position="61"/>
    </location>
</feature>
<name>A0A101DBV6_ARCFL</name>
<evidence type="ECO:0000313" key="2">
    <source>
        <dbReference type="EMBL" id="KUJ92702.1"/>
    </source>
</evidence>
<comment type="caution">
    <text evidence="2">The sequence shown here is derived from an EMBL/GenBank/DDBJ whole genome shotgun (WGS) entry which is preliminary data.</text>
</comment>
<protein>
    <submittedName>
        <fullName evidence="2">Type II secretion system protein (GspE-1)</fullName>
    </submittedName>
</protein>
<dbReference type="InterPro" id="IPR027417">
    <property type="entry name" value="P-loop_NTPase"/>
</dbReference>
<feature type="non-terminal residue" evidence="2">
    <location>
        <position position="1"/>
    </location>
</feature>
<accession>A0A101DBV6</accession>
<dbReference type="InterPro" id="IPR056571">
    <property type="entry name" value="PilB3-like_C"/>
</dbReference>
<dbReference type="PATRIC" id="fig|2234.6.peg.933"/>
<evidence type="ECO:0000259" key="1">
    <source>
        <dbReference type="Pfam" id="PF23989"/>
    </source>
</evidence>
<dbReference type="AlphaFoldDB" id="A0A101DBV6"/>